<evidence type="ECO:0000313" key="2">
    <source>
        <dbReference type="Proteomes" id="UP000475862"/>
    </source>
</evidence>
<dbReference type="EMBL" id="VYZN01000055">
    <property type="protein sequence ID" value="KAE9526106.1"/>
    <property type="molecule type" value="Genomic_DNA"/>
</dbReference>
<keyword evidence="2" id="KW-1185">Reference proteome</keyword>
<name>A0A6G0T5K4_APHGL</name>
<sequence length="313" mass="36456">MSSDPDNSAAHRLKSISNTSAVLSRTECRSAAFNLYLNGGNILMASGDIDESNLVFGDILKDLQVRKLLDRTTIFQVLTKQILKLYIYSVVTPLLPVKRNTSPVCRCTSPVPYTYLKQDQLGKICKYMNKGFNKGFSSQGGLIKSTEMFHLESLKQINYSIYHFISVYRKKSSSYTFSNKFIYTLMCVFIFKHKSYSYLKMLFMFLFWRYIFLRSKALAYSFKLKIQSFQRQSVFITQHFKIISKWKLSLNFKHKTVADILVNQTCVSTANLFTILRLKLHNNMYVYTSNIFPHSIIHLFQIKTRMRYSNTAL</sequence>
<accession>A0A6G0T5K4</accession>
<gene>
    <name evidence="1" type="ORF">AGLY_013737</name>
</gene>
<reference evidence="1 2" key="1">
    <citation type="submission" date="2019-08" db="EMBL/GenBank/DDBJ databases">
        <title>The genome of the soybean aphid Biotype 1, its phylome, world population structure and adaptation to the North American continent.</title>
        <authorList>
            <person name="Giordano R."/>
            <person name="Donthu R.K."/>
            <person name="Hernandez A.G."/>
            <person name="Wright C.L."/>
            <person name="Zimin A.V."/>
        </authorList>
    </citation>
    <scope>NUCLEOTIDE SEQUENCE [LARGE SCALE GENOMIC DNA]</scope>
    <source>
        <tissue evidence="1">Whole aphids</tissue>
    </source>
</reference>
<dbReference type="AlphaFoldDB" id="A0A6G0T5K4"/>
<proteinExistence type="predicted"/>
<comment type="caution">
    <text evidence="1">The sequence shown here is derived from an EMBL/GenBank/DDBJ whole genome shotgun (WGS) entry which is preliminary data.</text>
</comment>
<dbReference type="Proteomes" id="UP000475862">
    <property type="component" value="Unassembled WGS sequence"/>
</dbReference>
<organism evidence="1 2">
    <name type="scientific">Aphis glycines</name>
    <name type="common">Soybean aphid</name>
    <dbReference type="NCBI Taxonomy" id="307491"/>
    <lineage>
        <taxon>Eukaryota</taxon>
        <taxon>Metazoa</taxon>
        <taxon>Ecdysozoa</taxon>
        <taxon>Arthropoda</taxon>
        <taxon>Hexapoda</taxon>
        <taxon>Insecta</taxon>
        <taxon>Pterygota</taxon>
        <taxon>Neoptera</taxon>
        <taxon>Paraneoptera</taxon>
        <taxon>Hemiptera</taxon>
        <taxon>Sternorrhyncha</taxon>
        <taxon>Aphidomorpha</taxon>
        <taxon>Aphidoidea</taxon>
        <taxon>Aphididae</taxon>
        <taxon>Aphidini</taxon>
        <taxon>Aphis</taxon>
        <taxon>Aphis</taxon>
    </lineage>
</organism>
<protein>
    <submittedName>
        <fullName evidence="1">Uncharacterized protein</fullName>
    </submittedName>
</protein>
<evidence type="ECO:0000313" key="1">
    <source>
        <dbReference type="EMBL" id="KAE9526106.1"/>
    </source>
</evidence>